<name>A0ACC4E4B2_PURLI</name>
<sequence>MPETRPAANLNGTPYRNVPLSRGGKGAAAAEAHREPQPPPAGGAEQERVPVSVAAMSIVKYCNETKDYMVPSVWGRIPRDEDPYATKQSNGGCCTAM</sequence>
<accession>A0ACC4E4B2</accession>
<reference evidence="1" key="1">
    <citation type="submission" date="2024-12" db="EMBL/GenBank/DDBJ databases">
        <title>Comparative genomics and development of molecular markers within Purpureocillium lilacinum and among Purpureocillium species.</title>
        <authorList>
            <person name="Yeh Z.-Y."/>
            <person name="Ni N.-T."/>
            <person name="Lo P.-H."/>
            <person name="Mushyakhwo K."/>
            <person name="Lin C.-F."/>
            <person name="Nai Y.-S."/>
        </authorList>
    </citation>
    <scope>NUCLEOTIDE SEQUENCE</scope>
    <source>
        <strain evidence="1">NCHU-NPUST-175</strain>
    </source>
</reference>
<protein>
    <submittedName>
        <fullName evidence="1">Uncharacterized protein</fullName>
    </submittedName>
</protein>
<evidence type="ECO:0000313" key="1">
    <source>
        <dbReference type="EMBL" id="KAL3963078.1"/>
    </source>
</evidence>
<gene>
    <name evidence="1" type="ORF">ACCO45_000082</name>
</gene>
<dbReference type="EMBL" id="JBGNUJ010000002">
    <property type="protein sequence ID" value="KAL3963078.1"/>
    <property type="molecule type" value="Genomic_DNA"/>
</dbReference>
<evidence type="ECO:0000313" key="2">
    <source>
        <dbReference type="Proteomes" id="UP001638806"/>
    </source>
</evidence>
<dbReference type="Proteomes" id="UP001638806">
    <property type="component" value="Unassembled WGS sequence"/>
</dbReference>
<proteinExistence type="predicted"/>
<comment type="caution">
    <text evidence="1">The sequence shown here is derived from an EMBL/GenBank/DDBJ whole genome shotgun (WGS) entry which is preliminary data.</text>
</comment>
<organism evidence="1 2">
    <name type="scientific">Purpureocillium lilacinum</name>
    <name type="common">Paecilomyces lilacinus</name>
    <dbReference type="NCBI Taxonomy" id="33203"/>
    <lineage>
        <taxon>Eukaryota</taxon>
        <taxon>Fungi</taxon>
        <taxon>Dikarya</taxon>
        <taxon>Ascomycota</taxon>
        <taxon>Pezizomycotina</taxon>
        <taxon>Sordariomycetes</taxon>
        <taxon>Hypocreomycetidae</taxon>
        <taxon>Hypocreales</taxon>
        <taxon>Ophiocordycipitaceae</taxon>
        <taxon>Purpureocillium</taxon>
    </lineage>
</organism>
<keyword evidence="2" id="KW-1185">Reference proteome</keyword>